<evidence type="ECO:0000256" key="1">
    <source>
        <dbReference type="SAM" id="MobiDB-lite"/>
    </source>
</evidence>
<dbReference type="Proteomes" id="UP000593567">
    <property type="component" value="Unassembled WGS sequence"/>
</dbReference>
<feature type="region of interest" description="Disordered" evidence="1">
    <location>
        <begin position="212"/>
        <end position="316"/>
    </location>
</feature>
<gene>
    <name evidence="2" type="ORF">EB796_004032</name>
</gene>
<feature type="compositionally biased region" description="Low complexity" evidence="1">
    <location>
        <begin position="242"/>
        <end position="263"/>
    </location>
</feature>
<evidence type="ECO:0000313" key="2">
    <source>
        <dbReference type="EMBL" id="KAF6037670.1"/>
    </source>
</evidence>
<organism evidence="2 3">
    <name type="scientific">Bugula neritina</name>
    <name type="common">Brown bryozoan</name>
    <name type="synonym">Sertularia neritina</name>
    <dbReference type="NCBI Taxonomy" id="10212"/>
    <lineage>
        <taxon>Eukaryota</taxon>
        <taxon>Metazoa</taxon>
        <taxon>Spiralia</taxon>
        <taxon>Lophotrochozoa</taxon>
        <taxon>Bryozoa</taxon>
        <taxon>Gymnolaemata</taxon>
        <taxon>Cheilostomatida</taxon>
        <taxon>Flustrina</taxon>
        <taxon>Buguloidea</taxon>
        <taxon>Bugulidae</taxon>
        <taxon>Bugula</taxon>
    </lineage>
</organism>
<accession>A0A7J7KG72</accession>
<protein>
    <submittedName>
        <fullName evidence="2">Uncharacterized protein</fullName>
    </submittedName>
</protein>
<evidence type="ECO:0000313" key="3">
    <source>
        <dbReference type="Proteomes" id="UP000593567"/>
    </source>
</evidence>
<dbReference type="AlphaFoldDB" id="A0A7J7KG72"/>
<name>A0A7J7KG72_BUGNE</name>
<keyword evidence="3" id="KW-1185">Reference proteome</keyword>
<proteinExistence type="predicted"/>
<dbReference type="EMBL" id="VXIV02000533">
    <property type="protein sequence ID" value="KAF6037670.1"/>
    <property type="molecule type" value="Genomic_DNA"/>
</dbReference>
<feature type="compositionally biased region" description="Basic and acidic residues" evidence="1">
    <location>
        <begin position="213"/>
        <end position="241"/>
    </location>
</feature>
<sequence>MAKPKDIRQIKVLSTKEVVCGYMLQRLSEDADNSSKQVMQYYADKFDCWTLDHLVKLKANVEDYLKAFDFLLKQEKLQVDKVPKDLDLMTMSEIRQLLNKHATVTTVTKLKLNVTWCEVTALLEYVIRVALEILNFGKINESVMVLQWFVEFMTGLPILETSEGWRGVASVLLRLPNYTRSFDEEEIGSSGGPKRISGKHVSSTSLNIQLAADKSRSAKTKDSKRATSKVTSRDKIDEHPSQKSVSRSSSQSSSSKFVSLSDESFPEAPISKTPPTRRLRSSSNKGDANLEPPKTTSKKRSFEDIKKGSSRKSRLP</sequence>
<reference evidence="2" key="1">
    <citation type="submission" date="2020-06" db="EMBL/GenBank/DDBJ databases">
        <title>Draft genome of Bugula neritina, a colonial animal packing powerful symbionts and potential medicines.</title>
        <authorList>
            <person name="Rayko M."/>
        </authorList>
    </citation>
    <scope>NUCLEOTIDE SEQUENCE [LARGE SCALE GENOMIC DNA]</scope>
    <source>
        <strain evidence="2">Kwan_BN1</strain>
    </source>
</reference>
<comment type="caution">
    <text evidence="2">The sequence shown here is derived from an EMBL/GenBank/DDBJ whole genome shotgun (WGS) entry which is preliminary data.</text>
</comment>